<evidence type="ECO:0000256" key="3">
    <source>
        <dbReference type="ARBA" id="ARBA00023242"/>
    </source>
</evidence>
<dbReference type="InterPro" id="IPR034138">
    <property type="entry name" value="NOP8_RRM"/>
</dbReference>
<dbReference type="InterPro" id="IPR012677">
    <property type="entry name" value="Nucleotide-bd_a/b_plait_sf"/>
</dbReference>
<feature type="region of interest" description="Disordered" evidence="4">
    <location>
        <begin position="311"/>
        <end position="433"/>
    </location>
</feature>
<dbReference type="Gene3D" id="3.30.70.330">
    <property type="match status" value="1"/>
</dbReference>
<keyword evidence="6" id="KW-1185">Reference proteome</keyword>
<feature type="region of interest" description="Disordered" evidence="4">
    <location>
        <begin position="148"/>
        <end position="199"/>
    </location>
</feature>
<evidence type="ECO:0000313" key="6">
    <source>
        <dbReference type="Proteomes" id="UP000521943"/>
    </source>
</evidence>
<evidence type="ECO:0008006" key="7">
    <source>
        <dbReference type="Google" id="ProtNLM"/>
    </source>
</evidence>
<dbReference type="CDD" id="cd12226">
    <property type="entry name" value="RRM_NOL8"/>
    <property type="match status" value="1"/>
</dbReference>
<feature type="compositionally biased region" description="Pro residues" evidence="4">
    <location>
        <begin position="262"/>
        <end position="276"/>
    </location>
</feature>
<protein>
    <recommendedName>
        <fullName evidence="7">RRM domain-containing protein</fullName>
    </recommendedName>
</protein>
<sequence length="570" mass="63875">MADPTPPKPQDPKAPVTKRLHIGGLTPSITLADLNKRLATFGTIEGDISGLGKVDAVGRTKNFVHVTLKTNVGQLAKCMNVLSGSTWKGAKLKLSEAKPDYTERLEAEHAENARLAAEPPRKKQRRNVGVAAPQHVARYPLIRLQKGGVEGHRDGSNWRRRRRRTRRRRGRGRRLRVRRFKKGKSNEEKKEERRRRKRDPLVRARRVTIDVTKWESTQLKGMFLESQGAGLGKKTLREDIREEEVDEDDTSSEEDEEELSHLPPPAPPRAPPPAPNPTFAVPTTTYIPDNNTNLTLEKSRALNLLSSLFPNADAADEDDWIGRESAGSDVDEEELLKEERKAAGHAKGRAVDVEFEVVPRDDKRKVSEGKEQEQEESEAEESDGENGEESDGENEEEMDEGMDVDTREEKEAEKEVKEATPAPVVQAAPNLKDLFAPREEEAGFSLLGHLDLDLDLDEELAFAIAPPQEPTPQPSFPTTTSSPRPPPRPAAASIYINPREPLFFSSSQPPQSKSPHPSTLFFTTNPHKKAKDTFDLMAEKGWYWRDEACGFIGRRGRRRLGGRGRRKRGS</sequence>
<feature type="compositionally biased region" description="Basic and acidic residues" evidence="4">
    <location>
        <begin position="349"/>
        <end position="372"/>
    </location>
</feature>
<dbReference type="InterPro" id="IPR035979">
    <property type="entry name" value="RBD_domain_sf"/>
</dbReference>
<dbReference type="SUPFAM" id="SSF54928">
    <property type="entry name" value="RNA-binding domain, RBD"/>
    <property type="match status" value="1"/>
</dbReference>
<comment type="caution">
    <text evidence="5">The sequence shown here is derived from an EMBL/GenBank/DDBJ whole genome shotgun (WGS) entry which is preliminary data.</text>
</comment>
<accession>A0A8H6IAB0</accession>
<organism evidence="5 6">
    <name type="scientific">Ephemerocybe angulata</name>
    <dbReference type="NCBI Taxonomy" id="980116"/>
    <lineage>
        <taxon>Eukaryota</taxon>
        <taxon>Fungi</taxon>
        <taxon>Dikarya</taxon>
        <taxon>Basidiomycota</taxon>
        <taxon>Agaricomycotina</taxon>
        <taxon>Agaricomycetes</taxon>
        <taxon>Agaricomycetidae</taxon>
        <taxon>Agaricales</taxon>
        <taxon>Agaricineae</taxon>
        <taxon>Psathyrellaceae</taxon>
        <taxon>Ephemerocybe</taxon>
    </lineage>
</organism>
<feature type="compositionally biased region" description="Basic and acidic residues" evidence="4">
    <location>
        <begin position="404"/>
        <end position="418"/>
    </location>
</feature>
<dbReference type="Proteomes" id="UP000521943">
    <property type="component" value="Unassembled WGS sequence"/>
</dbReference>
<dbReference type="GO" id="GO:0005730">
    <property type="term" value="C:nucleolus"/>
    <property type="evidence" value="ECO:0007669"/>
    <property type="project" value="UniProtKB-SubCell"/>
</dbReference>
<gene>
    <name evidence="5" type="ORF">DFP72DRAFT_1042307</name>
</gene>
<evidence type="ECO:0000313" key="5">
    <source>
        <dbReference type="EMBL" id="KAF6760784.1"/>
    </source>
</evidence>
<comment type="subcellular location">
    <subcellularLocation>
        <location evidence="1">Nucleus</location>
        <location evidence="1">Nucleolus</location>
    </subcellularLocation>
</comment>
<feature type="compositionally biased region" description="Acidic residues" evidence="4">
    <location>
        <begin position="373"/>
        <end position="403"/>
    </location>
</feature>
<feature type="compositionally biased region" description="Low complexity" evidence="4">
    <location>
        <begin position="505"/>
        <end position="518"/>
    </location>
</feature>
<name>A0A8H6IAB0_9AGAR</name>
<evidence type="ECO:0000256" key="4">
    <source>
        <dbReference type="SAM" id="MobiDB-lite"/>
    </source>
</evidence>
<dbReference type="GO" id="GO:0003723">
    <property type="term" value="F:RNA binding"/>
    <property type="evidence" value="ECO:0007669"/>
    <property type="project" value="UniProtKB-KW"/>
</dbReference>
<keyword evidence="2" id="KW-0694">RNA-binding</keyword>
<feature type="compositionally biased region" description="Acidic residues" evidence="4">
    <location>
        <begin position="241"/>
        <end position="258"/>
    </location>
</feature>
<feature type="compositionally biased region" description="Basic residues" evidence="4">
    <location>
        <begin position="158"/>
        <end position="183"/>
    </location>
</feature>
<proteinExistence type="predicted"/>
<dbReference type="AlphaFoldDB" id="A0A8H6IAB0"/>
<keyword evidence="3" id="KW-0539">Nucleus</keyword>
<feature type="region of interest" description="Disordered" evidence="4">
    <location>
        <begin position="464"/>
        <end position="525"/>
    </location>
</feature>
<evidence type="ECO:0000256" key="2">
    <source>
        <dbReference type="ARBA" id="ARBA00022884"/>
    </source>
</evidence>
<feature type="region of interest" description="Disordered" evidence="4">
    <location>
        <begin position="229"/>
        <end position="292"/>
    </location>
</feature>
<reference evidence="5 6" key="1">
    <citation type="submission" date="2020-07" db="EMBL/GenBank/DDBJ databases">
        <title>Comparative genomics of pyrophilous fungi reveals a link between fire events and developmental genes.</title>
        <authorList>
            <consortium name="DOE Joint Genome Institute"/>
            <person name="Steindorff A.S."/>
            <person name="Carver A."/>
            <person name="Calhoun S."/>
            <person name="Stillman K."/>
            <person name="Liu H."/>
            <person name="Lipzen A."/>
            <person name="Pangilinan J."/>
            <person name="Labutti K."/>
            <person name="Bruns T.D."/>
            <person name="Grigoriev I.V."/>
        </authorList>
    </citation>
    <scope>NUCLEOTIDE SEQUENCE [LARGE SCALE GENOMIC DNA]</scope>
    <source>
        <strain evidence="5 6">CBS 144469</strain>
    </source>
</reference>
<dbReference type="PANTHER" id="PTHR48029">
    <property type="entry name" value="NUCLEOLAR PROTEIN 8"/>
    <property type="match status" value="1"/>
</dbReference>
<dbReference type="EMBL" id="JACGCI010000011">
    <property type="protein sequence ID" value="KAF6760784.1"/>
    <property type="molecule type" value="Genomic_DNA"/>
</dbReference>
<dbReference type="OrthoDB" id="21643at2759"/>
<evidence type="ECO:0000256" key="1">
    <source>
        <dbReference type="ARBA" id="ARBA00004604"/>
    </source>
</evidence>
<dbReference type="PANTHER" id="PTHR48029:SF1">
    <property type="entry name" value="NUCLEOLAR PROTEIN 8"/>
    <property type="match status" value="1"/>
</dbReference>